<dbReference type="RefSeq" id="WP_154485077.1">
    <property type="nucleotide sequence ID" value="NZ_JAJBNW010000005.1"/>
</dbReference>
<dbReference type="EMBL" id="JAKNID010000048">
    <property type="protein sequence ID" value="MCG4565736.1"/>
    <property type="molecule type" value="Genomic_DNA"/>
</dbReference>
<gene>
    <name evidence="2" type="ORF">FYJ27_12065</name>
    <name evidence="1" type="ORF">L0P62_09775</name>
</gene>
<comment type="caution">
    <text evidence="2">The sequence shown here is derived from an EMBL/GenBank/DDBJ whole genome shotgun (WGS) entry which is preliminary data.</text>
</comment>
<evidence type="ECO:0000313" key="4">
    <source>
        <dbReference type="Proteomes" id="UP001108123"/>
    </source>
</evidence>
<reference evidence="2 3" key="1">
    <citation type="submission" date="2019-08" db="EMBL/GenBank/DDBJ databases">
        <title>In-depth cultivation of the pig gut microbiome towards novel bacterial diversity and tailored functional studies.</title>
        <authorList>
            <person name="Wylensek D."/>
            <person name="Hitch T.C.A."/>
            <person name="Clavel T."/>
        </authorList>
    </citation>
    <scope>NUCLEOTIDE SEQUENCE [LARGE SCALE GENOMIC DNA]</scope>
    <source>
        <strain evidence="2 3">Med78-601-WT-4W-RMD-3</strain>
    </source>
</reference>
<accession>A0A844FK93</accession>
<proteinExistence type="predicted"/>
<dbReference type="EMBL" id="VULR01000026">
    <property type="protein sequence ID" value="MSS44409.1"/>
    <property type="molecule type" value="Genomic_DNA"/>
</dbReference>
<organism evidence="2 3">
    <name type="scientific">Anaerosalibacter bizertensis</name>
    <dbReference type="NCBI Taxonomy" id="932217"/>
    <lineage>
        <taxon>Bacteria</taxon>
        <taxon>Bacillati</taxon>
        <taxon>Bacillota</taxon>
        <taxon>Tissierellia</taxon>
        <taxon>Tissierellales</taxon>
        <taxon>Sporanaerobacteraceae</taxon>
        <taxon>Anaerosalibacter</taxon>
    </lineage>
</organism>
<dbReference type="OrthoDB" id="1727081at2"/>
<dbReference type="AlphaFoldDB" id="A0A844FK93"/>
<sequence>MNKKIDIKSLYNLDDKDLDKLSNEEILEIMSNLNEEQLKKIGTMSIYDSFYGVLECKEMMNEFKVIERIGSKEEKEAIENYYNDLLELTYSLDEKVREEDDKLETVKNIRKGLYQLSNFFKPYVVEISYINELANHYFNKYMMKGTQNLDNLDQEILNKLYLDIMNYIAKDSKNYYLFTKKISAIIKLLPFRMTKVKFLELIETSLRKNLAKYPKEYVDNQIRDYKRIFDGSMEPSYGTKFDNYFRMTQDIKQNKFKELTIEETENVLENSKKLLEEVEQIDFFMMNLGILTNKLIVVFLTNFLLKDIQLNEQLVKEWKETRTSFGKDIYEKVKEKLKKEISILEKDLFKANEFLEKIGNEVVKREYIIDKKLNQELLFTKNVLTYYNDIIFEDDEILLLDDQDFMTPIDKDYLEEILLNFIQYINRSISLMSNVERKLRMKRLLSTIELPFERPEEFMDYMTASLDQRVTSNDEILISIKSLYYLMEMEK</sequence>
<evidence type="ECO:0000313" key="2">
    <source>
        <dbReference type="EMBL" id="MSS44409.1"/>
    </source>
</evidence>
<dbReference type="Proteomes" id="UP001108123">
    <property type="component" value="Unassembled WGS sequence"/>
</dbReference>
<name>A0A844FK93_9FIRM</name>
<evidence type="ECO:0000313" key="3">
    <source>
        <dbReference type="Proteomes" id="UP000462760"/>
    </source>
</evidence>
<evidence type="ECO:0000313" key="1">
    <source>
        <dbReference type="EMBL" id="MCG4565736.1"/>
    </source>
</evidence>
<dbReference type="Proteomes" id="UP000462760">
    <property type="component" value="Unassembled WGS sequence"/>
</dbReference>
<reference evidence="1" key="2">
    <citation type="submission" date="2022-01" db="EMBL/GenBank/DDBJ databases">
        <title>Collection of gut derived symbiotic bacterial strains cultured from healthy donors.</title>
        <authorList>
            <person name="Lin H."/>
            <person name="Kohout C."/>
            <person name="Waligurski E."/>
            <person name="Pamer E.G."/>
        </authorList>
    </citation>
    <scope>NUCLEOTIDE SEQUENCE</scope>
    <source>
        <strain evidence="1">MSK.14.39</strain>
    </source>
</reference>
<keyword evidence="4" id="KW-1185">Reference proteome</keyword>
<protein>
    <submittedName>
        <fullName evidence="2">Uncharacterized protein</fullName>
    </submittedName>
</protein>